<accession>A0ABM6F8G1</accession>
<evidence type="ECO:0000259" key="5">
    <source>
        <dbReference type="PROSITE" id="PS01124"/>
    </source>
</evidence>
<gene>
    <name evidence="6" type="ORF">BKK80_19740</name>
</gene>
<dbReference type="Pfam" id="PF14525">
    <property type="entry name" value="AraC_binding_2"/>
    <property type="match status" value="1"/>
</dbReference>
<feature type="chain" id="PRO_5045821955" evidence="4">
    <location>
        <begin position="18"/>
        <end position="338"/>
    </location>
</feature>
<sequence length="338" mass="36682">MLLPPTATATMATPALAAALLGDPGRLVFASTDQDQARAAVGAVFKPHRLAIGGNRLAARLHHAPLGAVSFNRLAYGAEVEIDPGPMGDFLLVQMPLSGQADVACGTQRILSDADLASVLTPSDPVRMRWSADNDQLIVRVELGALERVCAAYLGRRPEQALRFALGMAWRRQAGWYQLMQYLADLLACSPEAAQHPLTACQLEQLVIGTLLTVQPHSLSEDLRGRGKPLAPRHVKVVEEYIHAHADDALTPAHLAEVAGVSLRSLYAGFREHRGLSPMAYLRAVRLERVRHDLLNVAAVGSVSTAAMRWGFTHLGRFSAEYRRAFGECPGETLRRRG</sequence>
<dbReference type="PROSITE" id="PS01124">
    <property type="entry name" value="HTH_ARAC_FAMILY_2"/>
    <property type="match status" value="1"/>
</dbReference>
<feature type="signal peptide" evidence="4">
    <location>
        <begin position="1"/>
        <end position="17"/>
    </location>
</feature>
<dbReference type="Pfam" id="PF12833">
    <property type="entry name" value="HTH_18"/>
    <property type="match status" value="1"/>
</dbReference>
<reference evidence="6 7" key="1">
    <citation type="submission" date="2016-10" db="EMBL/GenBank/DDBJ databases">
        <title>Complete genome sequences of three Cupriavidus strains isolated from various Malaysian environments.</title>
        <authorList>
            <person name="Abdullah A.A.-A."/>
            <person name="Shafie N.A.H."/>
            <person name="Lau N.S."/>
        </authorList>
    </citation>
    <scope>NUCLEOTIDE SEQUENCE [LARGE SCALE GENOMIC DNA]</scope>
    <source>
        <strain evidence="6 7">USMAA1020</strain>
    </source>
</reference>
<protein>
    <submittedName>
        <fullName evidence="6">Transcriptional regulator</fullName>
    </submittedName>
</protein>
<keyword evidence="3" id="KW-0804">Transcription</keyword>
<dbReference type="Proteomes" id="UP000177515">
    <property type="component" value="Chromosome 1"/>
</dbReference>
<evidence type="ECO:0000256" key="2">
    <source>
        <dbReference type="ARBA" id="ARBA00023125"/>
    </source>
</evidence>
<keyword evidence="7" id="KW-1185">Reference proteome</keyword>
<dbReference type="InterPro" id="IPR050204">
    <property type="entry name" value="AraC_XylS_family_regulators"/>
</dbReference>
<evidence type="ECO:0000256" key="4">
    <source>
        <dbReference type="SAM" id="SignalP"/>
    </source>
</evidence>
<evidence type="ECO:0000313" key="6">
    <source>
        <dbReference type="EMBL" id="AOZ07819.1"/>
    </source>
</evidence>
<organism evidence="6 7">
    <name type="scientific">Cupriavidus malaysiensis</name>
    <dbReference type="NCBI Taxonomy" id="367825"/>
    <lineage>
        <taxon>Bacteria</taxon>
        <taxon>Pseudomonadati</taxon>
        <taxon>Pseudomonadota</taxon>
        <taxon>Betaproteobacteria</taxon>
        <taxon>Burkholderiales</taxon>
        <taxon>Burkholderiaceae</taxon>
        <taxon>Cupriavidus</taxon>
    </lineage>
</organism>
<dbReference type="SMART" id="SM00342">
    <property type="entry name" value="HTH_ARAC"/>
    <property type="match status" value="1"/>
</dbReference>
<evidence type="ECO:0000256" key="1">
    <source>
        <dbReference type="ARBA" id="ARBA00023015"/>
    </source>
</evidence>
<dbReference type="RefSeq" id="WP_071010147.1">
    <property type="nucleotide sequence ID" value="NZ_CP017754.1"/>
</dbReference>
<feature type="domain" description="HTH araC/xylS-type" evidence="5">
    <location>
        <begin position="236"/>
        <end position="336"/>
    </location>
</feature>
<dbReference type="EMBL" id="CP017754">
    <property type="protein sequence ID" value="AOZ07819.1"/>
    <property type="molecule type" value="Genomic_DNA"/>
</dbReference>
<dbReference type="PANTHER" id="PTHR46796">
    <property type="entry name" value="HTH-TYPE TRANSCRIPTIONAL ACTIVATOR RHAS-RELATED"/>
    <property type="match status" value="1"/>
</dbReference>
<dbReference type="Gene3D" id="1.10.10.60">
    <property type="entry name" value="Homeodomain-like"/>
    <property type="match status" value="1"/>
</dbReference>
<dbReference type="SUPFAM" id="SSF46689">
    <property type="entry name" value="Homeodomain-like"/>
    <property type="match status" value="1"/>
</dbReference>
<evidence type="ECO:0000256" key="3">
    <source>
        <dbReference type="ARBA" id="ARBA00023163"/>
    </source>
</evidence>
<keyword evidence="4" id="KW-0732">Signal</keyword>
<dbReference type="InterPro" id="IPR018060">
    <property type="entry name" value="HTH_AraC"/>
</dbReference>
<keyword evidence="2" id="KW-0238">DNA-binding</keyword>
<dbReference type="InterPro" id="IPR009057">
    <property type="entry name" value="Homeodomain-like_sf"/>
</dbReference>
<evidence type="ECO:0000313" key="7">
    <source>
        <dbReference type="Proteomes" id="UP000177515"/>
    </source>
</evidence>
<dbReference type="PANTHER" id="PTHR46796:SF12">
    <property type="entry name" value="HTH-TYPE DNA-BINDING TRANSCRIPTIONAL ACTIVATOR EUTR"/>
    <property type="match status" value="1"/>
</dbReference>
<keyword evidence="1" id="KW-0805">Transcription regulation</keyword>
<dbReference type="InterPro" id="IPR035418">
    <property type="entry name" value="AraC-bd_2"/>
</dbReference>
<proteinExistence type="predicted"/>
<name>A0ABM6F8G1_9BURK</name>